<dbReference type="Proteomes" id="UP000785679">
    <property type="component" value="Unassembled WGS sequence"/>
</dbReference>
<accession>A0A8J8NBQ1</accession>
<gene>
    <name evidence="1" type="ORF">FGO68_gene1883</name>
</gene>
<reference evidence="1" key="1">
    <citation type="submission" date="2019-06" db="EMBL/GenBank/DDBJ databases">
        <authorList>
            <person name="Zheng W."/>
        </authorList>
    </citation>
    <scope>NUCLEOTIDE SEQUENCE</scope>
    <source>
        <strain evidence="1">QDHG01</strain>
    </source>
</reference>
<proteinExistence type="predicted"/>
<name>A0A8J8NBQ1_HALGN</name>
<dbReference type="AlphaFoldDB" id="A0A8J8NBQ1"/>
<sequence>MRELVLKRFQLQQQVNIYILKFIELLRLQKFTDRAAIKQLFDCQFSRKLNRIKDLPELIEMRSQVQSLLLYSPLTLLPPLYEDCSIAKPMQKLSLLTQSQIFAVVKLSLSFGQCKHLEELAD</sequence>
<protein>
    <submittedName>
        <fullName evidence="1">Uncharacterized protein</fullName>
    </submittedName>
</protein>
<comment type="caution">
    <text evidence="1">The sequence shown here is derived from an EMBL/GenBank/DDBJ whole genome shotgun (WGS) entry which is preliminary data.</text>
</comment>
<keyword evidence="2" id="KW-1185">Reference proteome</keyword>
<evidence type="ECO:0000313" key="2">
    <source>
        <dbReference type="Proteomes" id="UP000785679"/>
    </source>
</evidence>
<dbReference type="EMBL" id="RRYP01024849">
    <property type="protein sequence ID" value="TNV72023.1"/>
    <property type="molecule type" value="Genomic_DNA"/>
</dbReference>
<organism evidence="1 2">
    <name type="scientific">Halteria grandinella</name>
    <dbReference type="NCBI Taxonomy" id="5974"/>
    <lineage>
        <taxon>Eukaryota</taxon>
        <taxon>Sar</taxon>
        <taxon>Alveolata</taxon>
        <taxon>Ciliophora</taxon>
        <taxon>Intramacronucleata</taxon>
        <taxon>Spirotrichea</taxon>
        <taxon>Stichotrichia</taxon>
        <taxon>Sporadotrichida</taxon>
        <taxon>Halteriidae</taxon>
        <taxon>Halteria</taxon>
    </lineage>
</organism>
<evidence type="ECO:0000313" key="1">
    <source>
        <dbReference type="EMBL" id="TNV72023.1"/>
    </source>
</evidence>